<sequence length="38" mass="4347">MIFYPDIFDQNASLQLMSFGNPLFEEMLKDLALVPNSP</sequence>
<accession>A0ABX2CQJ6</accession>
<keyword evidence="2" id="KW-1185">Reference proteome</keyword>
<dbReference type="Proteomes" id="UP000702425">
    <property type="component" value="Unassembled WGS sequence"/>
</dbReference>
<evidence type="ECO:0000313" key="1">
    <source>
        <dbReference type="EMBL" id="NQE32667.1"/>
    </source>
</evidence>
<reference evidence="1 2" key="1">
    <citation type="journal article" date="2020" name="Sci. Rep.">
        <title>A novel cyanobacterial geosmin producer, revising GeoA distribution and dispersion patterns in Bacteria.</title>
        <authorList>
            <person name="Churro C."/>
            <person name="Semedo-Aguiar A.P."/>
            <person name="Silva A.D."/>
            <person name="Pereira-Leal J.B."/>
            <person name="Leite R.B."/>
        </authorList>
    </citation>
    <scope>NUCLEOTIDE SEQUENCE [LARGE SCALE GENOMIC DNA]</scope>
    <source>
        <strain evidence="1 2">IPMA8</strain>
    </source>
</reference>
<organism evidence="1 2">
    <name type="scientific">Microcoleus asticus IPMA8</name>
    <dbReference type="NCBI Taxonomy" id="2563858"/>
    <lineage>
        <taxon>Bacteria</taxon>
        <taxon>Bacillati</taxon>
        <taxon>Cyanobacteriota</taxon>
        <taxon>Cyanophyceae</taxon>
        <taxon>Oscillatoriophycideae</taxon>
        <taxon>Oscillatoriales</taxon>
        <taxon>Microcoleaceae</taxon>
        <taxon>Microcoleus</taxon>
        <taxon>Microcoleus asticus</taxon>
    </lineage>
</organism>
<name>A0ABX2CQJ6_9CYAN</name>
<protein>
    <submittedName>
        <fullName evidence="1">Uncharacterized protein</fullName>
    </submittedName>
</protein>
<dbReference type="EMBL" id="SRRZ01000004">
    <property type="protein sequence ID" value="NQE32667.1"/>
    <property type="molecule type" value="Genomic_DNA"/>
</dbReference>
<comment type="caution">
    <text evidence="1">The sequence shown here is derived from an EMBL/GenBank/DDBJ whole genome shotgun (WGS) entry which is preliminary data.</text>
</comment>
<evidence type="ECO:0000313" key="2">
    <source>
        <dbReference type="Proteomes" id="UP000702425"/>
    </source>
</evidence>
<gene>
    <name evidence="1" type="ORF">E5S67_00383</name>
</gene>
<proteinExistence type="predicted"/>